<sequence>MIIAIVGGLSPKVEDVAAELSKAFGSRAQTLNLTHHGAPERLRLIQMHLRRAAHFKTSCLDVVIGPQSEAEMEEIRVRGGHVLHVYQPALSRVYDEVKIKRGDLWVLPAALCATAPSYVLSSLHAQSECLLRQQKRAAKAA</sequence>
<name>A0ABS8WFP9_9GAMM</name>
<dbReference type="Proteomes" id="UP001201273">
    <property type="component" value="Unassembled WGS sequence"/>
</dbReference>
<organism evidence="1 2">
    <name type="scientific">Motilimonas cestriensis</name>
    <dbReference type="NCBI Taxonomy" id="2742685"/>
    <lineage>
        <taxon>Bacteria</taxon>
        <taxon>Pseudomonadati</taxon>
        <taxon>Pseudomonadota</taxon>
        <taxon>Gammaproteobacteria</taxon>
        <taxon>Alteromonadales</taxon>
        <taxon>Alteromonadales genera incertae sedis</taxon>
        <taxon>Motilimonas</taxon>
    </lineage>
</organism>
<evidence type="ECO:0000313" key="1">
    <source>
        <dbReference type="EMBL" id="MCE2597167.1"/>
    </source>
</evidence>
<proteinExistence type="predicted"/>
<dbReference type="RefSeq" id="WP_233054911.1">
    <property type="nucleotide sequence ID" value="NZ_JAIMJA010000035.1"/>
</dbReference>
<evidence type="ECO:0000313" key="2">
    <source>
        <dbReference type="Proteomes" id="UP001201273"/>
    </source>
</evidence>
<accession>A0ABS8WFP9</accession>
<comment type="caution">
    <text evidence="1">The sequence shown here is derived from an EMBL/GenBank/DDBJ whole genome shotgun (WGS) entry which is preliminary data.</text>
</comment>
<reference evidence="1 2" key="1">
    <citation type="journal article" date="2022" name="Environ. Microbiol. Rep.">
        <title>Eco-phylogenetic analyses reveal divergent evolution of vitamin B12 metabolism in the marine bacterial family 'Psychromonadaceae'.</title>
        <authorList>
            <person name="Jin X."/>
            <person name="Yang Y."/>
            <person name="Cao H."/>
            <person name="Gao B."/>
            <person name="Zhao Z."/>
        </authorList>
    </citation>
    <scope>NUCLEOTIDE SEQUENCE [LARGE SCALE GENOMIC DNA]</scope>
    <source>
        <strain evidence="1 2">MKS20</strain>
    </source>
</reference>
<gene>
    <name evidence="1" type="ORF">K6Y31_20545</name>
</gene>
<protein>
    <submittedName>
        <fullName evidence="1">Uncharacterized protein</fullName>
    </submittedName>
</protein>
<keyword evidence="2" id="KW-1185">Reference proteome</keyword>
<dbReference type="EMBL" id="JAIMJA010000035">
    <property type="protein sequence ID" value="MCE2597167.1"/>
    <property type="molecule type" value="Genomic_DNA"/>
</dbReference>